<evidence type="ECO:0000313" key="3">
    <source>
        <dbReference type="Proteomes" id="UP001324115"/>
    </source>
</evidence>
<feature type="compositionally biased region" description="Basic and acidic residues" evidence="1">
    <location>
        <begin position="1"/>
        <end position="17"/>
    </location>
</feature>
<accession>A0AAN7G042</accession>
<dbReference type="PANTHER" id="PTHR47854">
    <property type="entry name" value="SURFEIT LOCUS PROTEIN 2 (SURF2)"/>
    <property type="match status" value="1"/>
</dbReference>
<feature type="compositionally biased region" description="Acidic residues" evidence="1">
    <location>
        <begin position="181"/>
        <end position="190"/>
    </location>
</feature>
<feature type="compositionally biased region" description="Basic residues" evidence="1">
    <location>
        <begin position="149"/>
        <end position="163"/>
    </location>
</feature>
<evidence type="ECO:0000256" key="1">
    <source>
        <dbReference type="SAM" id="MobiDB-lite"/>
    </source>
</evidence>
<feature type="region of interest" description="Disordered" evidence="1">
    <location>
        <begin position="117"/>
        <end position="307"/>
    </location>
</feature>
<sequence length="307" mass="34417">MATNSEEDKASKTKKEGTSLLGAPSFTKLDNGRFKCVETGHEMLAKDKDSYSNSKRCRLGLIDFALSKNKPPLNIFKQDPLSRSKLICKLTGDTINKSEEHIWKHINGKRFLIKLEEKETGKPTSNGTVEEKVEQKPEKASKQSTDGLKKKKKQKEKKKKKKEKEKEVEEIISEVRNMSDNDSDAEEDDFWTPPVGDRWDFDDGGDRWGSGSGSESGQESDEVNETDDPAEEGKQETEEGISLLSDGPAEEVEQETEEGISLLSDGPAEEVEQETKELSTRTKRMSIEIGPSSFASRKKKSKKNHTN</sequence>
<comment type="caution">
    <text evidence="2">The sequence shown here is derived from an EMBL/GenBank/DDBJ whole genome shotgun (WGS) entry which is preliminary data.</text>
</comment>
<dbReference type="PANTHER" id="PTHR47854:SF1">
    <property type="entry name" value="SURFEIT LOCUS PROTEIN 2 (SURF2)"/>
    <property type="match status" value="1"/>
</dbReference>
<proteinExistence type="predicted"/>
<dbReference type="Proteomes" id="UP001324115">
    <property type="component" value="Unassembled WGS sequence"/>
</dbReference>
<evidence type="ECO:0008006" key="4">
    <source>
        <dbReference type="Google" id="ProtNLM"/>
    </source>
</evidence>
<dbReference type="AlphaFoldDB" id="A0AAN7G042"/>
<feature type="compositionally biased region" description="Basic and acidic residues" evidence="1">
    <location>
        <begin position="129"/>
        <end position="141"/>
    </location>
</feature>
<feature type="compositionally biased region" description="Acidic residues" evidence="1">
    <location>
        <begin position="248"/>
        <end position="258"/>
    </location>
</feature>
<dbReference type="Pfam" id="PF05477">
    <property type="entry name" value="SURF2"/>
    <property type="match status" value="1"/>
</dbReference>
<dbReference type="InterPro" id="IPR008833">
    <property type="entry name" value="Surf2"/>
</dbReference>
<reference evidence="2 3" key="1">
    <citation type="journal article" date="2023" name="G3 (Bethesda)">
        <title>A haplotype-resolved chromosome-scale genome for Quercus rubra L. provides insights into the genetics of adaptive traits for red oak species.</title>
        <authorList>
            <person name="Kapoor B."/>
            <person name="Jenkins J."/>
            <person name="Schmutz J."/>
            <person name="Zhebentyayeva T."/>
            <person name="Kuelheim C."/>
            <person name="Coggeshall M."/>
            <person name="Heim C."/>
            <person name="Lasky J.R."/>
            <person name="Leites L."/>
            <person name="Islam-Faridi N."/>
            <person name="Romero-Severson J."/>
            <person name="DeLeo V.L."/>
            <person name="Lucas S.M."/>
            <person name="Lazic D."/>
            <person name="Gailing O."/>
            <person name="Carlson J."/>
            <person name="Staton M."/>
        </authorList>
    </citation>
    <scope>NUCLEOTIDE SEQUENCE [LARGE SCALE GENOMIC DNA]</scope>
    <source>
        <strain evidence="2">Pseudo-F2</strain>
    </source>
</reference>
<feature type="compositionally biased region" description="Acidic residues" evidence="1">
    <location>
        <begin position="218"/>
        <end position="230"/>
    </location>
</feature>
<dbReference type="EMBL" id="JAXUIC010000002">
    <property type="protein sequence ID" value="KAK4603493.1"/>
    <property type="molecule type" value="Genomic_DNA"/>
</dbReference>
<feature type="compositionally biased region" description="Basic and acidic residues" evidence="1">
    <location>
        <begin position="197"/>
        <end position="206"/>
    </location>
</feature>
<organism evidence="2 3">
    <name type="scientific">Quercus rubra</name>
    <name type="common">Northern red oak</name>
    <name type="synonym">Quercus borealis</name>
    <dbReference type="NCBI Taxonomy" id="3512"/>
    <lineage>
        <taxon>Eukaryota</taxon>
        <taxon>Viridiplantae</taxon>
        <taxon>Streptophyta</taxon>
        <taxon>Embryophyta</taxon>
        <taxon>Tracheophyta</taxon>
        <taxon>Spermatophyta</taxon>
        <taxon>Magnoliopsida</taxon>
        <taxon>eudicotyledons</taxon>
        <taxon>Gunneridae</taxon>
        <taxon>Pentapetalae</taxon>
        <taxon>rosids</taxon>
        <taxon>fabids</taxon>
        <taxon>Fagales</taxon>
        <taxon>Fagaceae</taxon>
        <taxon>Quercus</taxon>
    </lineage>
</organism>
<keyword evidence="3" id="KW-1185">Reference proteome</keyword>
<gene>
    <name evidence="2" type="ORF">RGQ29_012136</name>
</gene>
<protein>
    <recommendedName>
        <fullName evidence="4">Surfeit locus protein 2</fullName>
    </recommendedName>
</protein>
<feature type="compositionally biased region" description="Basic residues" evidence="1">
    <location>
        <begin position="296"/>
        <end position="307"/>
    </location>
</feature>
<evidence type="ECO:0000313" key="2">
    <source>
        <dbReference type="EMBL" id="KAK4603493.1"/>
    </source>
</evidence>
<feature type="region of interest" description="Disordered" evidence="1">
    <location>
        <begin position="1"/>
        <end position="24"/>
    </location>
</feature>
<name>A0AAN7G042_QUERU</name>